<evidence type="ECO:0000256" key="1">
    <source>
        <dbReference type="SAM" id="MobiDB-lite"/>
    </source>
</evidence>
<sequence length="123" mass="14101">MLMLYGPQSHIRTDGHGSAGSSRIKIRDDPWTFFNFLSVDDLQRTIIPVTTRYPQGPTRTNTDSPGCNTQLTRRPYGQSRINTAEIRKAPNKHGPTRHLHVHDKNTDKHGSYTDHIRFSPDRH</sequence>
<comment type="caution">
    <text evidence="2">The sequence shown here is derived from an EMBL/GenBank/DDBJ whole genome shotgun (WGS) entry which is preliminary data.</text>
</comment>
<dbReference type="AlphaFoldDB" id="A0A9D4QX59"/>
<keyword evidence="3" id="KW-1185">Reference proteome</keyword>
<evidence type="ECO:0000313" key="3">
    <source>
        <dbReference type="Proteomes" id="UP000828390"/>
    </source>
</evidence>
<reference evidence="2" key="2">
    <citation type="submission" date="2020-11" db="EMBL/GenBank/DDBJ databases">
        <authorList>
            <person name="McCartney M.A."/>
            <person name="Auch B."/>
            <person name="Kono T."/>
            <person name="Mallez S."/>
            <person name="Becker A."/>
            <person name="Gohl D.M."/>
            <person name="Silverstein K.A.T."/>
            <person name="Koren S."/>
            <person name="Bechman K.B."/>
            <person name="Herman A."/>
            <person name="Abrahante J.E."/>
            <person name="Garbe J."/>
        </authorList>
    </citation>
    <scope>NUCLEOTIDE SEQUENCE</scope>
    <source>
        <strain evidence="2">Duluth1</strain>
        <tissue evidence="2">Whole animal</tissue>
    </source>
</reference>
<accession>A0A9D4QX59</accession>
<reference evidence="2" key="1">
    <citation type="journal article" date="2019" name="bioRxiv">
        <title>The Genome of the Zebra Mussel, Dreissena polymorpha: A Resource for Invasive Species Research.</title>
        <authorList>
            <person name="McCartney M.A."/>
            <person name="Auch B."/>
            <person name="Kono T."/>
            <person name="Mallez S."/>
            <person name="Zhang Y."/>
            <person name="Obille A."/>
            <person name="Becker A."/>
            <person name="Abrahante J.E."/>
            <person name="Garbe J."/>
            <person name="Badalamenti J.P."/>
            <person name="Herman A."/>
            <person name="Mangelson H."/>
            <person name="Liachko I."/>
            <person name="Sullivan S."/>
            <person name="Sone E.D."/>
            <person name="Koren S."/>
            <person name="Silverstein K.A.T."/>
            <person name="Beckman K.B."/>
            <person name="Gohl D.M."/>
        </authorList>
    </citation>
    <scope>NUCLEOTIDE SEQUENCE</scope>
    <source>
        <strain evidence="2">Duluth1</strain>
        <tissue evidence="2">Whole animal</tissue>
    </source>
</reference>
<proteinExistence type="predicted"/>
<protein>
    <submittedName>
        <fullName evidence="2">Uncharacterized protein</fullName>
    </submittedName>
</protein>
<dbReference type="Proteomes" id="UP000828390">
    <property type="component" value="Unassembled WGS sequence"/>
</dbReference>
<feature type="compositionally biased region" description="Polar residues" evidence="1">
    <location>
        <begin position="57"/>
        <end position="72"/>
    </location>
</feature>
<feature type="region of interest" description="Disordered" evidence="1">
    <location>
        <begin position="50"/>
        <end position="123"/>
    </location>
</feature>
<gene>
    <name evidence="2" type="ORF">DPMN_088507</name>
</gene>
<name>A0A9D4QX59_DREPO</name>
<organism evidence="2 3">
    <name type="scientific">Dreissena polymorpha</name>
    <name type="common">Zebra mussel</name>
    <name type="synonym">Mytilus polymorpha</name>
    <dbReference type="NCBI Taxonomy" id="45954"/>
    <lineage>
        <taxon>Eukaryota</taxon>
        <taxon>Metazoa</taxon>
        <taxon>Spiralia</taxon>
        <taxon>Lophotrochozoa</taxon>
        <taxon>Mollusca</taxon>
        <taxon>Bivalvia</taxon>
        <taxon>Autobranchia</taxon>
        <taxon>Heteroconchia</taxon>
        <taxon>Euheterodonta</taxon>
        <taxon>Imparidentia</taxon>
        <taxon>Neoheterodontei</taxon>
        <taxon>Myida</taxon>
        <taxon>Dreissenoidea</taxon>
        <taxon>Dreissenidae</taxon>
        <taxon>Dreissena</taxon>
    </lineage>
</organism>
<feature type="compositionally biased region" description="Basic and acidic residues" evidence="1">
    <location>
        <begin position="102"/>
        <end position="123"/>
    </location>
</feature>
<feature type="compositionally biased region" description="Basic residues" evidence="1">
    <location>
        <begin position="89"/>
        <end position="101"/>
    </location>
</feature>
<evidence type="ECO:0000313" key="2">
    <source>
        <dbReference type="EMBL" id="KAH3846208.1"/>
    </source>
</evidence>
<dbReference type="EMBL" id="JAIWYP010000003">
    <property type="protein sequence ID" value="KAH3846208.1"/>
    <property type="molecule type" value="Genomic_DNA"/>
</dbReference>